<organism evidence="1 2">
    <name type="scientific">Portunus trituberculatus</name>
    <name type="common">Swimming crab</name>
    <name type="synonym">Neptunus trituberculatus</name>
    <dbReference type="NCBI Taxonomy" id="210409"/>
    <lineage>
        <taxon>Eukaryota</taxon>
        <taxon>Metazoa</taxon>
        <taxon>Ecdysozoa</taxon>
        <taxon>Arthropoda</taxon>
        <taxon>Crustacea</taxon>
        <taxon>Multicrustacea</taxon>
        <taxon>Malacostraca</taxon>
        <taxon>Eumalacostraca</taxon>
        <taxon>Eucarida</taxon>
        <taxon>Decapoda</taxon>
        <taxon>Pleocyemata</taxon>
        <taxon>Brachyura</taxon>
        <taxon>Eubrachyura</taxon>
        <taxon>Portunoidea</taxon>
        <taxon>Portunidae</taxon>
        <taxon>Portuninae</taxon>
        <taxon>Portunus</taxon>
    </lineage>
</organism>
<dbReference type="AlphaFoldDB" id="A0A5B7F8S6"/>
<comment type="caution">
    <text evidence="1">The sequence shown here is derived from an EMBL/GenBank/DDBJ whole genome shotgun (WGS) entry which is preliminary data.</text>
</comment>
<name>A0A5B7F8S6_PORTR</name>
<dbReference type="EMBL" id="VSRR010005246">
    <property type="protein sequence ID" value="MPC41947.1"/>
    <property type="molecule type" value="Genomic_DNA"/>
</dbReference>
<evidence type="ECO:0000313" key="1">
    <source>
        <dbReference type="EMBL" id="MPC41947.1"/>
    </source>
</evidence>
<gene>
    <name evidence="1" type="ORF">E2C01_035560</name>
</gene>
<sequence length="61" mass="7321">MVTLIRKAPRDRPTHWFTKPLFILCLFTLHIPKYLYSRAYFNSFSEIPRPGPFPLCYNEDT</sequence>
<reference evidence="1 2" key="1">
    <citation type="submission" date="2019-05" db="EMBL/GenBank/DDBJ databases">
        <title>Another draft genome of Portunus trituberculatus and its Hox gene families provides insights of decapod evolution.</title>
        <authorList>
            <person name="Jeong J.-H."/>
            <person name="Song I."/>
            <person name="Kim S."/>
            <person name="Choi T."/>
            <person name="Kim D."/>
            <person name="Ryu S."/>
            <person name="Kim W."/>
        </authorList>
    </citation>
    <scope>NUCLEOTIDE SEQUENCE [LARGE SCALE GENOMIC DNA]</scope>
    <source>
        <tissue evidence="1">Muscle</tissue>
    </source>
</reference>
<proteinExistence type="predicted"/>
<protein>
    <submittedName>
        <fullName evidence="1">Uncharacterized protein</fullName>
    </submittedName>
</protein>
<evidence type="ECO:0000313" key="2">
    <source>
        <dbReference type="Proteomes" id="UP000324222"/>
    </source>
</evidence>
<dbReference type="Proteomes" id="UP000324222">
    <property type="component" value="Unassembled WGS sequence"/>
</dbReference>
<accession>A0A5B7F8S6</accession>
<keyword evidence="2" id="KW-1185">Reference proteome</keyword>